<evidence type="ECO:0000256" key="1">
    <source>
        <dbReference type="ARBA" id="ARBA00022741"/>
    </source>
</evidence>
<keyword evidence="1" id="KW-0547">Nucleotide-binding</keyword>
<dbReference type="Gene3D" id="3.40.50.300">
    <property type="entry name" value="P-loop containing nucleotide triphosphate hydrolases"/>
    <property type="match status" value="1"/>
</dbReference>
<dbReference type="InterPro" id="IPR003593">
    <property type="entry name" value="AAA+_ATPase"/>
</dbReference>
<feature type="domain" description="Sigma-54 factor interaction" evidence="7">
    <location>
        <begin position="155"/>
        <end position="384"/>
    </location>
</feature>
<organism evidence="9 10">
    <name type="scientific">Fulvivirga lutea</name>
    <dbReference type="NCBI Taxonomy" id="2810512"/>
    <lineage>
        <taxon>Bacteria</taxon>
        <taxon>Pseudomonadati</taxon>
        <taxon>Bacteroidota</taxon>
        <taxon>Cytophagia</taxon>
        <taxon>Cytophagales</taxon>
        <taxon>Fulvivirgaceae</taxon>
        <taxon>Fulvivirga</taxon>
    </lineage>
</organism>
<dbReference type="InterPro" id="IPR011006">
    <property type="entry name" value="CheY-like_superfamily"/>
</dbReference>
<dbReference type="Pfam" id="PF02954">
    <property type="entry name" value="HTH_8"/>
    <property type="match status" value="1"/>
</dbReference>
<dbReference type="InterPro" id="IPR058031">
    <property type="entry name" value="AAA_lid_NorR"/>
</dbReference>
<dbReference type="FunFam" id="3.40.50.300:FF:000006">
    <property type="entry name" value="DNA-binding transcriptional regulator NtrC"/>
    <property type="match status" value="1"/>
</dbReference>
<dbReference type="SUPFAM" id="SSF46689">
    <property type="entry name" value="Homeodomain-like"/>
    <property type="match status" value="1"/>
</dbReference>
<evidence type="ECO:0000256" key="5">
    <source>
        <dbReference type="ARBA" id="ARBA00023163"/>
    </source>
</evidence>
<proteinExistence type="predicted"/>
<keyword evidence="5" id="KW-0804">Transcription</keyword>
<dbReference type="PROSITE" id="PS00676">
    <property type="entry name" value="SIGMA54_INTERACT_2"/>
    <property type="match status" value="1"/>
</dbReference>
<dbReference type="GO" id="GO:0043565">
    <property type="term" value="F:sequence-specific DNA binding"/>
    <property type="evidence" value="ECO:0007669"/>
    <property type="project" value="InterPro"/>
</dbReference>
<dbReference type="SUPFAM" id="SSF52540">
    <property type="entry name" value="P-loop containing nucleoside triphosphate hydrolases"/>
    <property type="match status" value="1"/>
</dbReference>
<keyword evidence="3" id="KW-0805">Transcription regulation</keyword>
<dbReference type="Gene3D" id="1.10.10.60">
    <property type="entry name" value="Homeodomain-like"/>
    <property type="match status" value="1"/>
</dbReference>
<evidence type="ECO:0000259" key="7">
    <source>
        <dbReference type="PROSITE" id="PS50045"/>
    </source>
</evidence>
<dbReference type="Gene3D" id="1.10.8.60">
    <property type="match status" value="1"/>
</dbReference>
<dbReference type="AlphaFoldDB" id="A0A975A0L5"/>
<dbReference type="InterPro" id="IPR025944">
    <property type="entry name" value="Sigma_54_int_dom_CS"/>
</dbReference>
<dbReference type="Gene3D" id="3.40.50.2300">
    <property type="match status" value="1"/>
</dbReference>
<evidence type="ECO:0000256" key="3">
    <source>
        <dbReference type="ARBA" id="ARBA00023015"/>
    </source>
</evidence>
<dbReference type="GO" id="GO:0000160">
    <property type="term" value="P:phosphorelay signal transduction system"/>
    <property type="evidence" value="ECO:0007669"/>
    <property type="project" value="InterPro"/>
</dbReference>
<gene>
    <name evidence="9" type="ORF">JR347_13290</name>
</gene>
<name>A0A975A0L5_9BACT</name>
<evidence type="ECO:0000313" key="10">
    <source>
        <dbReference type="Proteomes" id="UP000662783"/>
    </source>
</evidence>
<keyword evidence="10" id="KW-1185">Reference proteome</keyword>
<dbReference type="CDD" id="cd00009">
    <property type="entry name" value="AAA"/>
    <property type="match status" value="1"/>
</dbReference>
<dbReference type="InterPro" id="IPR027417">
    <property type="entry name" value="P-loop_NTPase"/>
</dbReference>
<dbReference type="Pfam" id="PF25601">
    <property type="entry name" value="AAA_lid_14"/>
    <property type="match status" value="1"/>
</dbReference>
<dbReference type="PROSITE" id="PS00688">
    <property type="entry name" value="SIGMA54_INTERACT_3"/>
    <property type="match status" value="1"/>
</dbReference>
<accession>A0A975A0L5</accession>
<protein>
    <submittedName>
        <fullName evidence="9">Sigma-54-dependent Fis family transcriptional regulator</fullName>
    </submittedName>
</protein>
<evidence type="ECO:0000256" key="4">
    <source>
        <dbReference type="ARBA" id="ARBA00023125"/>
    </source>
</evidence>
<dbReference type="PROSITE" id="PS50045">
    <property type="entry name" value="SIGMA54_INTERACT_4"/>
    <property type="match status" value="1"/>
</dbReference>
<sequence length="455" mass="51147">MGKKGLVLLVDDDEDVLLTSKMILRPHFEKILTESSPKKLESILSTSNPDVIILDMNYKTGATTGNEGLFWLRKIQEIDDSIKVIMNTAYGDIQLAVECMKEGAADFITKPWEKEKILNTVLNVYKLRVSEKEVSKLESAQKVLVTDLNRSENPIIGNSEAMKKVFDLIDKVAATDANVLITGENGTGKELIAKAIHKKSKRNNRPFIKADLGALSANLFESELFGYKKGAFTDAKEDRPGRITIADKGTLFLDEIGNISEAQQTKLLSVLQNREVIPLGGHSPTPIDIRIVSATNKNISKAVDNGSFRMDLLYRLNTIEIHIPALRDRKADIPLLVDHYLTKFTSKYDKPILYTTDDCLKKLQEYHWPGNIRELEHAVERAVIMASGKELQSEDFMLTNAKKPESNDSLKVEDVEKDLILQAIDKHKGNLSKASEELGMGRSTLYRKMERYKIK</sequence>
<feature type="domain" description="Response regulatory" evidence="8">
    <location>
        <begin position="6"/>
        <end position="125"/>
    </location>
</feature>
<dbReference type="Pfam" id="PF00072">
    <property type="entry name" value="Response_reg"/>
    <property type="match status" value="1"/>
</dbReference>
<dbReference type="InterPro" id="IPR002197">
    <property type="entry name" value="HTH_Fis"/>
</dbReference>
<dbReference type="Proteomes" id="UP000662783">
    <property type="component" value="Chromosome"/>
</dbReference>
<dbReference type="EMBL" id="CP070608">
    <property type="protein sequence ID" value="QSE96567.1"/>
    <property type="molecule type" value="Genomic_DNA"/>
</dbReference>
<evidence type="ECO:0000313" key="9">
    <source>
        <dbReference type="EMBL" id="QSE96567.1"/>
    </source>
</evidence>
<keyword evidence="2" id="KW-0067">ATP-binding</keyword>
<dbReference type="PROSITE" id="PS50110">
    <property type="entry name" value="RESPONSE_REGULATORY"/>
    <property type="match status" value="1"/>
</dbReference>
<reference evidence="9" key="1">
    <citation type="submission" date="2021-02" db="EMBL/GenBank/DDBJ databases">
        <title>Fulvivirga sp. S481 isolated from sea water.</title>
        <authorList>
            <person name="Bae S.S."/>
            <person name="Baek K."/>
        </authorList>
    </citation>
    <scope>NUCLEOTIDE SEQUENCE</scope>
    <source>
        <strain evidence="9">S481</strain>
    </source>
</reference>
<dbReference type="GO" id="GO:0006355">
    <property type="term" value="P:regulation of DNA-templated transcription"/>
    <property type="evidence" value="ECO:0007669"/>
    <property type="project" value="InterPro"/>
</dbReference>
<dbReference type="InterPro" id="IPR025943">
    <property type="entry name" value="Sigma_54_int_dom_ATP-bd_2"/>
</dbReference>
<dbReference type="SUPFAM" id="SSF52172">
    <property type="entry name" value="CheY-like"/>
    <property type="match status" value="1"/>
</dbReference>
<dbReference type="GO" id="GO:0005524">
    <property type="term" value="F:ATP binding"/>
    <property type="evidence" value="ECO:0007669"/>
    <property type="project" value="UniProtKB-KW"/>
</dbReference>
<dbReference type="InterPro" id="IPR002078">
    <property type="entry name" value="Sigma_54_int"/>
</dbReference>
<evidence type="ECO:0000256" key="2">
    <source>
        <dbReference type="ARBA" id="ARBA00022840"/>
    </source>
</evidence>
<dbReference type="PRINTS" id="PR01590">
    <property type="entry name" value="HTHFIS"/>
</dbReference>
<dbReference type="SMART" id="SM00448">
    <property type="entry name" value="REC"/>
    <property type="match status" value="1"/>
</dbReference>
<dbReference type="RefSeq" id="WP_205721081.1">
    <property type="nucleotide sequence ID" value="NZ_CP070608.1"/>
</dbReference>
<dbReference type="SMART" id="SM00382">
    <property type="entry name" value="AAA"/>
    <property type="match status" value="1"/>
</dbReference>
<dbReference type="KEGG" id="fuv:JR347_13290"/>
<keyword evidence="6" id="KW-0597">Phosphoprotein</keyword>
<dbReference type="Pfam" id="PF00158">
    <property type="entry name" value="Sigma54_activat"/>
    <property type="match status" value="1"/>
</dbReference>
<dbReference type="InterPro" id="IPR009057">
    <property type="entry name" value="Homeodomain-like_sf"/>
</dbReference>
<evidence type="ECO:0000259" key="8">
    <source>
        <dbReference type="PROSITE" id="PS50110"/>
    </source>
</evidence>
<evidence type="ECO:0000256" key="6">
    <source>
        <dbReference type="PROSITE-ProRule" id="PRU00169"/>
    </source>
</evidence>
<dbReference type="PANTHER" id="PTHR32071">
    <property type="entry name" value="TRANSCRIPTIONAL REGULATORY PROTEIN"/>
    <property type="match status" value="1"/>
</dbReference>
<dbReference type="PANTHER" id="PTHR32071:SF113">
    <property type="entry name" value="ALGINATE BIOSYNTHESIS TRANSCRIPTIONAL REGULATORY PROTEIN ALGB"/>
    <property type="match status" value="1"/>
</dbReference>
<dbReference type="InterPro" id="IPR001789">
    <property type="entry name" value="Sig_transdc_resp-reg_receiver"/>
</dbReference>
<keyword evidence="4" id="KW-0238">DNA-binding</keyword>
<feature type="modified residue" description="4-aspartylphosphate" evidence="6">
    <location>
        <position position="55"/>
    </location>
</feature>